<dbReference type="GO" id="GO:0071949">
    <property type="term" value="F:FAD binding"/>
    <property type="evidence" value="ECO:0007669"/>
    <property type="project" value="InterPro"/>
</dbReference>
<evidence type="ECO:0000313" key="5">
    <source>
        <dbReference type="EMBL" id="KAA5546081.1"/>
    </source>
</evidence>
<dbReference type="InterPro" id="IPR002938">
    <property type="entry name" value="FAD-bd"/>
</dbReference>
<organism evidence="5 6">
    <name type="scientific">Roseiconus nitratireducens</name>
    <dbReference type="NCBI Taxonomy" id="2605748"/>
    <lineage>
        <taxon>Bacteria</taxon>
        <taxon>Pseudomonadati</taxon>
        <taxon>Planctomycetota</taxon>
        <taxon>Planctomycetia</taxon>
        <taxon>Pirellulales</taxon>
        <taxon>Pirellulaceae</taxon>
        <taxon>Roseiconus</taxon>
    </lineage>
</organism>
<feature type="region of interest" description="Disordered" evidence="3">
    <location>
        <begin position="106"/>
        <end position="130"/>
    </location>
</feature>
<sequence>MGHSQSGIAVTRDSFDVLIVGSGFSGSILARILATAGRKVVLVDSVAHPRFAIGESSTPIADRLLAAIGQRYRLADLIQLSCYGSWQSQFPQLACGKKRGFSYFDHREPGGERASPPGKSSIPDGQRPESQLGERSLLVAASPNDERSDTHWYRSDVDHFLFQRAKDAGVQCLETCEVVEFCPGEPNRIRMADGRVLIADQVVDASGRSAVTARLLDRPDWTVRLRTRTCCSFSHYENVSSFSNHFDRMHQDRRATVPFDADDAAQHHLVDGGWVWMLRMNNGITSIGCTLTGDHPASVARSQRLMESRFEDYPAIHAVLQCARPSEAIGVRSIGRLQHFRNPMVAPTCWMLPTTAATLDPLHSTGIAHALAGVHRLARLILQGPTQSAIDEYQSVVVGELLHLDRLIQLAYSAMASFARFEAACMIYFAAAIHTEERLQAGELPRTFWLADDDRFVAMVARAEQWIVSGAPDGEVVGAVRRLLEPFNQIGLLHEDVHRRYAYTATK</sequence>
<dbReference type="PANTHER" id="PTHR43747">
    <property type="entry name" value="FAD-BINDING PROTEIN"/>
    <property type="match status" value="1"/>
</dbReference>
<dbReference type="Gene3D" id="3.50.50.60">
    <property type="entry name" value="FAD/NAD(P)-binding domain"/>
    <property type="match status" value="1"/>
</dbReference>
<accession>A0A5M6DEU9</accession>
<name>A0A5M6DEU9_9BACT</name>
<dbReference type="Pfam" id="PF04820">
    <property type="entry name" value="Trp_halogenase"/>
    <property type="match status" value="1"/>
</dbReference>
<evidence type="ECO:0000313" key="6">
    <source>
        <dbReference type="Proteomes" id="UP000324479"/>
    </source>
</evidence>
<dbReference type="InterPro" id="IPR050816">
    <property type="entry name" value="Flavin-dep_Halogenase_NPB"/>
</dbReference>
<dbReference type="Pfam" id="PF01494">
    <property type="entry name" value="FAD_binding_3"/>
    <property type="match status" value="1"/>
</dbReference>
<proteinExistence type="predicted"/>
<gene>
    <name evidence="5" type="ORF">FYK55_04050</name>
</gene>
<dbReference type="PANTHER" id="PTHR43747:SF5">
    <property type="entry name" value="FAD-BINDING DOMAIN-CONTAINING PROTEIN"/>
    <property type="match status" value="1"/>
</dbReference>
<evidence type="ECO:0000259" key="4">
    <source>
        <dbReference type="Pfam" id="PF01494"/>
    </source>
</evidence>
<evidence type="ECO:0000256" key="3">
    <source>
        <dbReference type="SAM" id="MobiDB-lite"/>
    </source>
</evidence>
<keyword evidence="2" id="KW-0503">Monooxygenase</keyword>
<dbReference type="Proteomes" id="UP000324479">
    <property type="component" value="Unassembled WGS sequence"/>
</dbReference>
<evidence type="ECO:0000256" key="1">
    <source>
        <dbReference type="ARBA" id="ARBA00023002"/>
    </source>
</evidence>
<dbReference type="AlphaFoldDB" id="A0A5M6DEU9"/>
<protein>
    <submittedName>
        <fullName evidence="5">FAD-dependent oxidoreductase</fullName>
    </submittedName>
</protein>
<keyword evidence="6" id="KW-1185">Reference proteome</keyword>
<dbReference type="InterPro" id="IPR006905">
    <property type="entry name" value="Flavin_halogenase"/>
</dbReference>
<dbReference type="SUPFAM" id="SSF51905">
    <property type="entry name" value="FAD/NAD(P)-binding domain"/>
    <property type="match status" value="1"/>
</dbReference>
<dbReference type="InterPro" id="IPR036188">
    <property type="entry name" value="FAD/NAD-bd_sf"/>
</dbReference>
<reference evidence="5 6" key="1">
    <citation type="submission" date="2019-08" db="EMBL/GenBank/DDBJ databases">
        <authorList>
            <person name="Dhanesh K."/>
            <person name="Kumar G."/>
            <person name="Sasikala C."/>
            <person name="Venkata Ramana C."/>
        </authorList>
    </citation>
    <scope>NUCLEOTIDE SEQUENCE [LARGE SCALE GENOMIC DNA]</scope>
    <source>
        <strain evidence="5 6">JC645</strain>
    </source>
</reference>
<evidence type="ECO:0000256" key="2">
    <source>
        <dbReference type="ARBA" id="ARBA00023033"/>
    </source>
</evidence>
<dbReference type="GO" id="GO:0004497">
    <property type="term" value="F:monooxygenase activity"/>
    <property type="evidence" value="ECO:0007669"/>
    <property type="project" value="UniProtKB-KW"/>
</dbReference>
<feature type="domain" description="FAD-binding" evidence="4">
    <location>
        <begin position="15"/>
        <end position="47"/>
    </location>
</feature>
<comment type="caution">
    <text evidence="5">The sequence shown here is derived from an EMBL/GenBank/DDBJ whole genome shotgun (WGS) entry which is preliminary data.</text>
</comment>
<keyword evidence="1" id="KW-0560">Oxidoreductase</keyword>
<dbReference type="EMBL" id="VWOX01000002">
    <property type="protein sequence ID" value="KAA5546081.1"/>
    <property type="molecule type" value="Genomic_DNA"/>
</dbReference>